<reference evidence="1 2" key="1">
    <citation type="submission" date="2024-08" db="EMBL/GenBank/DDBJ databases">
        <authorList>
            <person name="Cucini C."/>
            <person name="Frati F."/>
        </authorList>
    </citation>
    <scope>NUCLEOTIDE SEQUENCE [LARGE SCALE GENOMIC DNA]</scope>
</reference>
<protein>
    <submittedName>
        <fullName evidence="1">Uncharacterized protein</fullName>
    </submittedName>
</protein>
<dbReference type="EMBL" id="CAXLJM020000069">
    <property type="protein sequence ID" value="CAL8125391.1"/>
    <property type="molecule type" value="Genomic_DNA"/>
</dbReference>
<sequence>MIIAFGTMGEVSRTSNETLYKIRRSLANVATCSQKDKLSRRILRSMPPVRMALGSVSFFDELFAAANIDFVIRQTVSLLLLGKQ</sequence>
<comment type="caution">
    <text evidence="1">The sequence shown here is derived from an EMBL/GenBank/DDBJ whole genome shotgun (WGS) entry which is preliminary data.</text>
</comment>
<name>A0ABP1RBE9_9HEXA</name>
<keyword evidence="2" id="KW-1185">Reference proteome</keyword>
<dbReference type="Proteomes" id="UP001642540">
    <property type="component" value="Unassembled WGS sequence"/>
</dbReference>
<organism evidence="1 2">
    <name type="scientific">Orchesella dallaii</name>
    <dbReference type="NCBI Taxonomy" id="48710"/>
    <lineage>
        <taxon>Eukaryota</taxon>
        <taxon>Metazoa</taxon>
        <taxon>Ecdysozoa</taxon>
        <taxon>Arthropoda</taxon>
        <taxon>Hexapoda</taxon>
        <taxon>Collembola</taxon>
        <taxon>Entomobryomorpha</taxon>
        <taxon>Entomobryoidea</taxon>
        <taxon>Orchesellidae</taxon>
        <taxon>Orchesellinae</taxon>
        <taxon>Orchesella</taxon>
    </lineage>
</organism>
<evidence type="ECO:0000313" key="2">
    <source>
        <dbReference type="Proteomes" id="UP001642540"/>
    </source>
</evidence>
<gene>
    <name evidence="1" type="ORF">ODALV1_LOCUS20950</name>
</gene>
<proteinExistence type="predicted"/>
<accession>A0ABP1RBE9</accession>
<evidence type="ECO:0000313" key="1">
    <source>
        <dbReference type="EMBL" id="CAL8125391.1"/>
    </source>
</evidence>